<reference evidence="2 3" key="1">
    <citation type="submission" date="2018-05" db="EMBL/GenBank/DDBJ databases">
        <title>Pedobacter paludis sp. nov., isolated from wetland soil.</title>
        <authorList>
            <person name="Zhang Y."/>
            <person name="Wang G."/>
        </authorList>
    </citation>
    <scope>NUCLEOTIDE SEQUENCE [LARGE SCALE GENOMIC DNA]</scope>
    <source>
        <strain evidence="2 3">KCTC22721</strain>
    </source>
</reference>
<feature type="domain" description="Anti-bacteriophage protein A/HamA C-terminal" evidence="1">
    <location>
        <begin position="38"/>
        <end position="308"/>
    </location>
</feature>
<keyword evidence="3" id="KW-1185">Reference proteome</keyword>
<evidence type="ECO:0000313" key="2">
    <source>
        <dbReference type="EMBL" id="PWS29165.1"/>
    </source>
</evidence>
<dbReference type="InterPro" id="IPR014976">
    <property type="entry name" value="AbpA_HamA_C"/>
</dbReference>
<accession>A0A317ERX9</accession>
<sequence>MRVRRYAINDCKPKTDERMRQSLLDLIEKTIVYQYDLPNTTAGITKTIVSVDNDQCFKSVNKNDFTEIIYNSILEYSFNEFEIENKDYDKLHYIALQKRLKYNPDLDLDKKIKYGFLGEVILFSVLYVLFKSQPLIARGYFYNPLENSETKGYDSYHLIENNNQTELWFGEVKFHRNYKTGVDSIFKNIDKAISDDYLRTNVFAISNQINNLYYKGSKIETVIKDWEENPYLSIIDELKQHNMKLVYPVMLLYEEDDLGYDDSIKNIPKYIIEKYAANTFSITLDYSIFFILVPMKDVKAIKEDVIKWIELKKPLMS</sequence>
<dbReference type="AlphaFoldDB" id="A0A317ERX9"/>
<gene>
    <name evidence="2" type="ORF">DHW03_04895</name>
</gene>
<name>A0A317ERX9_9SPHI</name>
<proteinExistence type="predicted"/>
<protein>
    <submittedName>
        <fullName evidence="2">DUF1837 domain-containing protein</fullName>
    </submittedName>
</protein>
<dbReference type="EMBL" id="QGNZ01000001">
    <property type="protein sequence ID" value="PWS29165.1"/>
    <property type="molecule type" value="Genomic_DNA"/>
</dbReference>
<comment type="caution">
    <text evidence="2">The sequence shown here is derived from an EMBL/GenBank/DDBJ whole genome shotgun (WGS) entry which is preliminary data.</text>
</comment>
<organism evidence="2 3">
    <name type="scientific">Pedobacter yonginense</name>
    <dbReference type="NCBI Taxonomy" id="651869"/>
    <lineage>
        <taxon>Bacteria</taxon>
        <taxon>Pseudomonadati</taxon>
        <taxon>Bacteroidota</taxon>
        <taxon>Sphingobacteriia</taxon>
        <taxon>Sphingobacteriales</taxon>
        <taxon>Sphingobacteriaceae</taxon>
        <taxon>Pedobacter</taxon>
    </lineage>
</organism>
<dbReference type="Pfam" id="PF08878">
    <property type="entry name" value="HamA"/>
    <property type="match status" value="1"/>
</dbReference>
<evidence type="ECO:0000313" key="3">
    <source>
        <dbReference type="Proteomes" id="UP000245379"/>
    </source>
</evidence>
<evidence type="ECO:0000259" key="1">
    <source>
        <dbReference type="Pfam" id="PF08878"/>
    </source>
</evidence>
<dbReference type="Proteomes" id="UP000245379">
    <property type="component" value="Unassembled WGS sequence"/>
</dbReference>